<proteinExistence type="predicted"/>
<dbReference type="SMART" id="SM00240">
    <property type="entry name" value="FHA"/>
    <property type="match status" value="1"/>
</dbReference>
<name>A1ZGZ6_MICM2</name>
<keyword evidence="3" id="KW-1185">Reference proteome</keyword>
<sequence>MATIENTITKNTIYLNSQHIFGRSPHSSTQLDAKDVSKSHATLYWQGGLWHIKDHSRNGTVVNGKFLHNSVERLAKGQTIQFGKDPATQWKVLDIAPPLNYLELLNNSPQVIPLESYYALPNEDTPEIAFFCTPDRQWKAERAGETFEPEHHQVFVCNNEEWRFVRNELVDETVDYGRIKQNAWFEFTLSADQETVNIQITINELAMDMGEHAHNYMLLALARKRKEDIEAGLDPKDQGWQSIDALTYELSKEELKEVDQYNLNLRIHRLRKGLQKLKPHGTQFVNIIERRKGEIRFGHPKIKIQ</sequence>
<reference evidence="2 3" key="1">
    <citation type="submission" date="2007-01" db="EMBL/GenBank/DDBJ databases">
        <authorList>
            <person name="Haygood M."/>
            <person name="Podell S."/>
            <person name="Anderson C."/>
            <person name="Hopkinson B."/>
            <person name="Roe K."/>
            <person name="Barbeau K."/>
            <person name="Gaasterland T."/>
            <person name="Ferriera S."/>
            <person name="Johnson J."/>
            <person name="Kravitz S."/>
            <person name="Beeson K."/>
            <person name="Sutton G."/>
            <person name="Rogers Y.-H."/>
            <person name="Friedman R."/>
            <person name="Frazier M."/>
            <person name="Venter J.C."/>
        </authorList>
    </citation>
    <scope>NUCLEOTIDE SEQUENCE [LARGE SCALE GENOMIC DNA]</scope>
    <source>
        <strain evidence="2 3">ATCC 23134</strain>
    </source>
</reference>
<dbReference type="InterPro" id="IPR008984">
    <property type="entry name" value="SMAD_FHA_dom_sf"/>
</dbReference>
<dbReference type="Pfam" id="PF00498">
    <property type="entry name" value="FHA"/>
    <property type="match status" value="1"/>
</dbReference>
<dbReference type="OrthoDB" id="273564at2"/>
<organism evidence="2 3">
    <name type="scientific">Microscilla marina ATCC 23134</name>
    <dbReference type="NCBI Taxonomy" id="313606"/>
    <lineage>
        <taxon>Bacteria</taxon>
        <taxon>Pseudomonadati</taxon>
        <taxon>Bacteroidota</taxon>
        <taxon>Cytophagia</taxon>
        <taxon>Cytophagales</taxon>
        <taxon>Microscillaceae</taxon>
        <taxon>Microscilla</taxon>
    </lineage>
</organism>
<feature type="domain" description="FHA" evidence="1">
    <location>
        <begin position="19"/>
        <end position="67"/>
    </location>
</feature>
<dbReference type="SUPFAM" id="SSF49879">
    <property type="entry name" value="SMAD/FHA domain"/>
    <property type="match status" value="1"/>
</dbReference>
<gene>
    <name evidence="2" type="ORF">M23134_08089</name>
</gene>
<evidence type="ECO:0000313" key="2">
    <source>
        <dbReference type="EMBL" id="EAY30265.1"/>
    </source>
</evidence>
<dbReference type="AlphaFoldDB" id="A1ZGZ6"/>
<dbReference type="CDD" id="cd00060">
    <property type="entry name" value="FHA"/>
    <property type="match status" value="1"/>
</dbReference>
<dbReference type="EMBL" id="AAWS01000007">
    <property type="protein sequence ID" value="EAY30265.1"/>
    <property type="molecule type" value="Genomic_DNA"/>
</dbReference>
<protein>
    <submittedName>
        <fullName evidence="2">FHA domain protein, putative</fullName>
    </submittedName>
</protein>
<evidence type="ECO:0000313" key="3">
    <source>
        <dbReference type="Proteomes" id="UP000004095"/>
    </source>
</evidence>
<evidence type="ECO:0000259" key="1">
    <source>
        <dbReference type="PROSITE" id="PS50006"/>
    </source>
</evidence>
<dbReference type="eggNOG" id="COG1716">
    <property type="taxonomic scope" value="Bacteria"/>
</dbReference>
<dbReference type="Proteomes" id="UP000004095">
    <property type="component" value="Unassembled WGS sequence"/>
</dbReference>
<dbReference type="RefSeq" id="WP_002695165.1">
    <property type="nucleotide sequence ID" value="NZ_AAWS01000007.1"/>
</dbReference>
<dbReference type="Gene3D" id="2.60.200.20">
    <property type="match status" value="1"/>
</dbReference>
<comment type="caution">
    <text evidence="2">The sequence shown here is derived from an EMBL/GenBank/DDBJ whole genome shotgun (WGS) entry which is preliminary data.</text>
</comment>
<dbReference type="InterPro" id="IPR000253">
    <property type="entry name" value="FHA_dom"/>
</dbReference>
<accession>A1ZGZ6</accession>
<dbReference type="PROSITE" id="PS50006">
    <property type="entry name" value="FHA_DOMAIN"/>
    <property type="match status" value="1"/>
</dbReference>